<dbReference type="GeneID" id="90955934"/>
<dbReference type="EMBL" id="NQIK02000003">
    <property type="protein sequence ID" value="KAF7573044.1"/>
    <property type="molecule type" value="Genomic_DNA"/>
</dbReference>
<reference evidence="2" key="1">
    <citation type="journal article" date="2018" name="BMC Genomics">
        <title>Comparative genomics of the wheat fungal pathogen Pyrenophora tritici-repentis reveals chromosomal variations and genome plasticity.</title>
        <authorList>
            <person name="Moolhuijzen P."/>
            <person name="See P.T."/>
            <person name="Hane J.K."/>
            <person name="Shi G."/>
            <person name="Liu Z."/>
            <person name="Oliver R.P."/>
            <person name="Moffat C.S."/>
        </authorList>
    </citation>
    <scope>NUCLEOTIDE SEQUENCE [LARGE SCALE GENOMIC DNA]</scope>
    <source>
        <strain evidence="2">M4</strain>
    </source>
</reference>
<dbReference type="PANTHER" id="PTHR47256:SF1">
    <property type="entry name" value="ZN(II)2CYS6 TRANSCRIPTION FACTOR (EUROFUNG)"/>
    <property type="match status" value="1"/>
</dbReference>
<dbReference type="InterPro" id="IPR053187">
    <property type="entry name" value="Notoamide_regulator"/>
</dbReference>
<accession>A0A834RZY3</accession>
<organism evidence="2 3">
    <name type="scientific">Pyrenophora tritici-repentis</name>
    <dbReference type="NCBI Taxonomy" id="45151"/>
    <lineage>
        <taxon>Eukaryota</taxon>
        <taxon>Fungi</taxon>
        <taxon>Dikarya</taxon>
        <taxon>Ascomycota</taxon>
        <taxon>Pezizomycotina</taxon>
        <taxon>Dothideomycetes</taxon>
        <taxon>Pleosporomycetidae</taxon>
        <taxon>Pleosporales</taxon>
        <taxon>Pleosporineae</taxon>
        <taxon>Pleosporaceae</taxon>
        <taxon>Pyrenophora</taxon>
    </lineage>
</organism>
<evidence type="ECO:0000313" key="3">
    <source>
        <dbReference type="Proteomes" id="UP000245464"/>
    </source>
</evidence>
<dbReference type="Proteomes" id="UP000245464">
    <property type="component" value="Chromosome 3"/>
</dbReference>
<dbReference type="PANTHER" id="PTHR47256">
    <property type="entry name" value="ZN(II)2CYS6 TRANSCRIPTION FACTOR (EUROFUNG)-RELATED"/>
    <property type="match status" value="1"/>
</dbReference>
<sequence length="299" mass="32660">MCDGARPTCRSCEERYLTCQYGQPTGPQLVQAQKRKIEQLEEDKNSFYEVLWYLQTTSPEKASALLQHLRAAQDGDIGAILKQFEQNRSQSAEPSSTSNPNASESPAFVILAAPGIMDHPRFSTVRKRHIEVTKVLLLSPDQSSATVDRLQGSLNMFFDCIGVLFYIMTREDADTSIVTITASGNSRTPLGDLFSNGSSLELRTYAAELAGMAAIGVVHAKLADPATAPPAELADYFYAVAKHGLDSAILYNPLRAMKVCALIGMYNVVVKATVALAYIELGLSLARNEKLDLKQCPSY</sequence>
<name>A0A834RZY3_9PLEO</name>
<dbReference type="InterPro" id="IPR036864">
    <property type="entry name" value="Zn2-C6_fun-type_DNA-bd_sf"/>
</dbReference>
<dbReference type="InterPro" id="IPR001138">
    <property type="entry name" value="Zn2Cys6_DnaBD"/>
</dbReference>
<gene>
    <name evidence="2" type="ORF">PtrM4_079490</name>
</gene>
<dbReference type="GO" id="GO:0008270">
    <property type="term" value="F:zinc ion binding"/>
    <property type="evidence" value="ECO:0007669"/>
    <property type="project" value="InterPro"/>
</dbReference>
<dbReference type="RefSeq" id="XP_065963321.1">
    <property type="nucleotide sequence ID" value="XM_066106383.1"/>
</dbReference>
<dbReference type="GO" id="GO:0000981">
    <property type="term" value="F:DNA-binding transcription factor activity, RNA polymerase II-specific"/>
    <property type="evidence" value="ECO:0007669"/>
    <property type="project" value="InterPro"/>
</dbReference>
<proteinExistence type="predicted"/>
<evidence type="ECO:0000313" key="2">
    <source>
        <dbReference type="EMBL" id="KAF7573044.1"/>
    </source>
</evidence>
<dbReference type="Gene3D" id="4.10.240.10">
    <property type="entry name" value="Zn(2)-C6 fungal-type DNA-binding domain"/>
    <property type="match status" value="1"/>
</dbReference>
<dbReference type="KEGG" id="ptrr:90955934"/>
<protein>
    <submittedName>
        <fullName evidence="2">Zn-clus domain containing protein</fullName>
    </submittedName>
</protein>
<keyword evidence="1" id="KW-0539">Nucleus</keyword>
<dbReference type="AlphaFoldDB" id="A0A834RZY3"/>
<evidence type="ECO:0000256" key="1">
    <source>
        <dbReference type="ARBA" id="ARBA00023242"/>
    </source>
</evidence>
<dbReference type="CDD" id="cd00067">
    <property type="entry name" value="GAL4"/>
    <property type="match status" value="1"/>
</dbReference>
<comment type="caution">
    <text evidence="2">The sequence shown here is derived from an EMBL/GenBank/DDBJ whole genome shotgun (WGS) entry which is preliminary data.</text>
</comment>